<dbReference type="Gene3D" id="3.90.1140.10">
    <property type="entry name" value="Cyclic phosphodiesterase"/>
    <property type="match status" value="1"/>
</dbReference>
<name>A0A2T3HNB0_9SPHI</name>
<proteinExistence type="predicted"/>
<gene>
    <name evidence="1" type="ORF">C7T94_04005</name>
</gene>
<protein>
    <submittedName>
        <fullName evidence="1">Phosphoesterase HXTX</fullName>
    </submittedName>
</protein>
<sequence>MQEKQKQPLILTLRIDGASQTFFDAQRSRYFPPAQNFLQAHLTLFHQLPDQAAAWNYLQNLSFPTFHLEVNGLMLLGSGVAYTLESAELLRLHALVARGFVEVLVAQDRQKLRPHVTIQNKTQPEIARALLADLMATFKPFRVKAEGIDLWTYLGGPWQHRHYFPFV</sequence>
<dbReference type="AlphaFoldDB" id="A0A2T3HNB0"/>
<organism evidence="1 2">
    <name type="scientific">Pedobacter yulinensis</name>
    <dbReference type="NCBI Taxonomy" id="2126353"/>
    <lineage>
        <taxon>Bacteria</taxon>
        <taxon>Pseudomonadati</taxon>
        <taxon>Bacteroidota</taxon>
        <taxon>Sphingobacteriia</taxon>
        <taxon>Sphingobacteriales</taxon>
        <taxon>Sphingobacteriaceae</taxon>
        <taxon>Pedobacter</taxon>
    </lineage>
</organism>
<dbReference type="EMBL" id="PYLS01000004">
    <property type="protein sequence ID" value="PST83916.1"/>
    <property type="molecule type" value="Genomic_DNA"/>
</dbReference>
<evidence type="ECO:0000313" key="2">
    <source>
        <dbReference type="Proteomes" id="UP000240912"/>
    </source>
</evidence>
<accession>A0A2T3HNB0</accession>
<dbReference type="InterPro" id="IPR009097">
    <property type="entry name" value="Cyclic_Pdiesterase"/>
</dbReference>
<dbReference type="RefSeq" id="WP_107213841.1">
    <property type="nucleotide sequence ID" value="NZ_KZ686268.1"/>
</dbReference>
<keyword evidence="2" id="KW-1185">Reference proteome</keyword>
<dbReference type="OrthoDB" id="793003at2"/>
<reference evidence="1 2" key="1">
    <citation type="submission" date="2018-03" db="EMBL/GenBank/DDBJ databases">
        <authorList>
            <person name="Keele B.F."/>
        </authorList>
    </citation>
    <scope>NUCLEOTIDE SEQUENCE [LARGE SCALE GENOMIC DNA]</scope>
    <source>
        <strain evidence="1 2">YL28-9</strain>
    </source>
</reference>
<evidence type="ECO:0000313" key="1">
    <source>
        <dbReference type="EMBL" id="PST83916.1"/>
    </source>
</evidence>
<dbReference type="Proteomes" id="UP000240912">
    <property type="component" value="Unassembled WGS sequence"/>
</dbReference>
<dbReference type="Pfam" id="PF13563">
    <property type="entry name" value="2_5_RNA_ligase2"/>
    <property type="match status" value="1"/>
</dbReference>
<dbReference type="SUPFAM" id="SSF55144">
    <property type="entry name" value="LigT-like"/>
    <property type="match status" value="1"/>
</dbReference>
<comment type="caution">
    <text evidence="1">The sequence shown here is derived from an EMBL/GenBank/DDBJ whole genome shotgun (WGS) entry which is preliminary data.</text>
</comment>